<dbReference type="SUPFAM" id="SSF56235">
    <property type="entry name" value="N-terminal nucleophile aminohydrolases (Ntn hydrolases)"/>
    <property type="match status" value="1"/>
</dbReference>
<dbReference type="eggNOG" id="arCOG00057">
    <property type="taxonomic scope" value="Archaea"/>
</dbReference>
<dbReference type="InterPro" id="IPR033738">
    <property type="entry name" value="AsnB_N"/>
</dbReference>
<evidence type="ECO:0000313" key="13">
    <source>
        <dbReference type="EMBL" id="AEA47329.1"/>
    </source>
</evidence>
<comment type="pathway">
    <text evidence="7">Amino-acid biosynthesis.</text>
</comment>
<dbReference type="STRING" id="693661.Arcve_1325"/>
<feature type="domain" description="Glutamine amidotransferase type-2" evidence="12">
    <location>
        <begin position="2"/>
        <end position="208"/>
    </location>
</feature>
<dbReference type="PROSITE" id="PS51278">
    <property type="entry name" value="GATASE_TYPE_2"/>
    <property type="match status" value="1"/>
</dbReference>
<dbReference type="OrthoDB" id="8692at2157"/>
<dbReference type="PIRSF" id="PIRSF001589">
    <property type="entry name" value="Asn_synthetase_glu-h"/>
    <property type="match status" value="1"/>
</dbReference>
<keyword evidence="1 13" id="KW-0436">Ligase</keyword>
<protein>
    <recommendedName>
        <fullName evidence="9">Putative asparagine synthetase [glutamine-hydrolyzing]</fullName>
        <ecNumber evidence="9">6.3.5.4</ecNumber>
    </recommendedName>
</protein>
<keyword evidence="3 9" id="KW-0547">Nucleotide-binding</keyword>
<keyword evidence="14" id="KW-1185">Reference proteome</keyword>
<reference evidence="13 14" key="1">
    <citation type="submission" date="2011-03" db="EMBL/GenBank/DDBJ databases">
        <title>The complete genome of Archaeoglobus veneficus SNP6.</title>
        <authorList>
            <consortium name="US DOE Joint Genome Institute (JGI-PGF)"/>
            <person name="Lucas S."/>
            <person name="Copeland A."/>
            <person name="Lapidus A."/>
            <person name="Bruce D."/>
            <person name="Goodwin L."/>
            <person name="Pitluck S."/>
            <person name="Kyrpides N."/>
            <person name="Mavromatis K."/>
            <person name="Pagani I."/>
            <person name="Ivanova N."/>
            <person name="Mikhailova N."/>
            <person name="Lu M."/>
            <person name="Detter J.C."/>
            <person name="Tapia R."/>
            <person name="Han C."/>
            <person name="Land M."/>
            <person name="Hauser L."/>
            <person name="Markowitz V."/>
            <person name="Cheng J.-F."/>
            <person name="Hugenholtz P."/>
            <person name="Woyke T."/>
            <person name="Wu D."/>
            <person name="Spring S."/>
            <person name="Brambilla E."/>
            <person name="Klenk H.-P."/>
            <person name="Eisen J.A."/>
        </authorList>
    </citation>
    <scope>NUCLEOTIDE SEQUENCE [LARGE SCALE GENOMIC DNA]</scope>
    <source>
        <strain>SNP6</strain>
    </source>
</reference>
<dbReference type="InterPro" id="IPR017932">
    <property type="entry name" value="GATase_2_dom"/>
</dbReference>
<dbReference type="Gene3D" id="3.60.20.10">
    <property type="entry name" value="Glutamine Phosphoribosylpyrophosphate, subunit 1, domain 1"/>
    <property type="match status" value="1"/>
</dbReference>
<dbReference type="GO" id="GO:0005524">
    <property type="term" value="F:ATP binding"/>
    <property type="evidence" value="ECO:0007669"/>
    <property type="project" value="UniProtKB-KW"/>
</dbReference>
<dbReference type="EMBL" id="CP002588">
    <property type="protein sequence ID" value="AEA47329.1"/>
    <property type="molecule type" value="Genomic_DNA"/>
</dbReference>
<dbReference type="InterPro" id="IPR006426">
    <property type="entry name" value="Asn_synth_AEB"/>
</dbReference>
<feature type="binding site" evidence="11">
    <location>
        <position position="115"/>
    </location>
    <ligand>
        <name>L-glutamine</name>
        <dbReference type="ChEBI" id="CHEBI:58359"/>
    </ligand>
</feature>
<keyword evidence="2 10" id="KW-0028">Amino-acid biosynthesis</keyword>
<dbReference type="Pfam" id="PF13537">
    <property type="entry name" value="GATase_7"/>
    <property type="match status" value="1"/>
</dbReference>
<evidence type="ECO:0000256" key="5">
    <source>
        <dbReference type="ARBA" id="ARBA00022888"/>
    </source>
</evidence>
<evidence type="ECO:0000256" key="9">
    <source>
        <dbReference type="PIRNR" id="PIRNR001589"/>
    </source>
</evidence>
<dbReference type="AlphaFoldDB" id="F2KNC7"/>
<evidence type="ECO:0000256" key="7">
    <source>
        <dbReference type="ARBA" id="ARBA00029440"/>
    </source>
</evidence>
<dbReference type="eggNOG" id="arCOG00071">
    <property type="taxonomic scope" value="Archaea"/>
</dbReference>
<evidence type="ECO:0000259" key="12">
    <source>
        <dbReference type="PROSITE" id="PS51278"/>
    </source>
</evidence>
<evidence type="ECO:0000313" key="14">
    <source>
        <dbReference type="Proteomes" id="UP000008136"/>
    </source>
</evidence>
<evidence type="ECO:0000256" key="2">
    <source>
        <dbReference type="ARBA" id="ARBA00022605"/>
    </source>
</evidence>
<gene>
    <name evidence="13" type="ordered locus">Arcve_1325</name>
</gene>
<evidence type="ECO:0000256" key="8">
    <source>
        <dbReference type="ARBA" id="ARBA00048741"/>
    </source>
</evidence>
<evidence type="ECO:0000256" key="10">
    <source>
        <dbReference type="PIRSR" id="PIRSR001589-1"/>
    </source>
</evidence>
<keyword evidence="4 9" id="KW-0067">ATP-binding</keyword>
<dbReference type="PANTHER" id="PTHR11772">
    <property type="entry name" value="ASPARAGINE SYNTHETASE"/>
    <property type="match status" value="1"/>
</dbReference>
<dbReference type="GO" id="GO:0004066">
    <property type="term" value="F:asparagine synthase (glutamine-hydrolyzing) activity"/>
    <property type="evidence" value="ECO:0007669"/>
    <property type="project" value="UniProtKB-EC"/>
</dbReference>
<keyword evidence="6 10" id="KW-0315">Glutamine amidotransferase</keyword>
<dbReference type="KEGG" id="ave:Arcve_1325"/>
<dbReference type="InterPro" id="IPR014729">
    <property type="entry name" value="Rossmann-like_a/b/a_fold"/>
</dbReference>
<dbReference type="MEROPS" id="C44.001"/>
<dbReference type="Proteomes" id="UP000008136">
    <property type="component" value="Chromosome"/>
</dbReference>
<dbReference type="InterPro" id="IPR001962">
    <property type="entry name" value="Asn_synthase"/>
</dbReference>
<proteinExistence type="predicted"/>
<feature type="active site" description="For GATase activity" evidence="10">
    <location>
        <position position="2"/>
    </location>
</feature>
<dbReference type="CDD" id="cd00712">
    <property type="entry name" value="AsnB"/>
    <property type="match status" value="1"/>
</dbReference>
<dbReference type="CDD" id="cd01991">
    <property type="entry name" value="Asn_synthase_B_C"/>
    <property type="match status" value="1"/>
</dbReference>
<dbReference type="GeneID" id="10394446"/>
<dbReference type="GO" id="GO:0006529">
    <property type="term" value="P:asparagine biosynthetic process"/>
    <property type="evidence" value="ECO:0007669"/>
    <property type="project" value="UniProtKB-KW"/>
</dbReference>
<sequence length="557" mass="62308">MCGIAGIISRDGSSVSDQIVRMLGRMHHRGPDGCGVVVGKTIQRSFSLEDIDIKGIEGSMAMGHVRLAIVGGMFGQQPLEDCQRKLILLHNGEIYNYRELRKRLEADHRFITETDSETIVHLIEQFYNGDLASSVAKALGYLDGVYAIAVSDGREVVIARDRIGVKQLYIGVNERYVAFASERKALWEIGICNEIRLPPGHLAKLSRDGVTLRKVLELPVNLKTSIYDFHEAIEKYHDALIEAVRKRVSGLEKVGVIFSGGIDSVLIAKIASEFTDVTCYTAGLKGSEDIKYAKLAASEIGLEIRVKELSLEDVEAYIPEVMETIEDRLFGQVEVAIPVYAAVEMAHEDCLKVMLTGQGADELFGGYPWYGVIVERDGYRVLEQYMVSDILNLYRETLEREDKITMAHSIELRVPYLDPQVIKVAMQIDAKLKITSPKDRLGKFIHRELAKRIGVSADLAERPKEAAQHGSGVHEAILEIARINGFNEEVARIAGYNLDESVREKLGSSIRYGYKYGGKKLWTVPDYVQMYLDTIALEQKLVCKSELEHLKEVLCNI</sequence>
<evidence type="ECO:0000256" key="1">
    <source>
        <dbReference type="ARBA" id="ARBA00022598"/>
    </source>
</evidence>
<dbReference type="HOGENOM" id="CLU_014658_4_0_2"/>
<keyword evidence="5 10" id="KW-0061">Asparagine biosynthesis</keyword>
<dbReference type="InterPro" id="IPR029055">
    <property type="entry name" value="Ntn_hydrolases_N"/>
</dbReference>
<dbReference type="SUPFAM" id="SSF52402">
    <property type="entry name" value="Adenine nucleotide alpha hydrolases-like"/>
    <property type="match status" value="1"/>
</dbReference>
<dbReference type="InterPro" id="IPR050795">
    <property type="entry name" value="Asn_Synthetase"/>
</dbReference>
<evidence type="ECO:0000256" key="11">
    <source>
        <dbReference type="PIRSR" id="PIRSR001589-2"/>
    </source>
</evidence>
<evidence type="ECO:0000256" key="3">
    <source>
        <dbReference type="ARBA" id="ARBA00022741"/>
    </source>
</evidence>
<dbReference type="Gene3D" id="3.40.50.620">
    <property type="entry name" value="HUPs"/>
    <property type="match status" value="1"/>
</dbReference>
<dbReference type="PANTHER" id="PTHR11772:SF2">
    <property type="entry name" value="ASPARAGINE SYNTHETASE [GLUTAMINE-HYDROLYZING]"/>
    <property type="match status" value="1"/>
</dbReference>
<name>F2KNC7_ARCVS</name>
<accession>F2KNC7</accession>
<dbReference type="RefSeq" id="WP_013683990.1">
    <property type="nucleotide sequence ID" value="NC_015320.1"/>
</dbReference>
<dbReference type="NCBIfam" id="TIGR01536">
    <property type="entry name" value="asn_synth_AEB"/>
    <property type="match status" value="1"/>
</dbReference>
<organism evidence="13 14">
    <name type="scientific">Archaeoglobus veneficus (strain DSM 11195 / SNP6)</name>
    <dbReference type="NCBI Taxonomy" id="693661"/>
    <lineage>
        <taxon>Archaea</taxon>
        <taxon>Methanobacteriati</taxon>
        <taxon>Methanobacteriota</taxon>
        <taxon>Archaeoglobi</taxon>
        <taxon>Archaeoglobales</taxon>
        <taxon>Archaeoglobaceae</taxon>
        <taxon>Archaeoglobus</taxon>
    </lineage>
</organism>
<dbReference type="EC" id="6.3.5.4" evidence="9"/>
<evidence type="ECO:0000256" key="4">
    <source>
        <dbReference type="ARBA" id="ARBA00022840"/>
    </source>
</evidence>
<dbReference type="Pfam" id="PF00733">
    <property type="entry name" value="Asn_synthase"/>
    <property type="match status" value="2"/>
</dbReference>
<dbReference type="GO" id="GO:0005829">
    <property type="term" value="C:cytosol"/>
    <property type="evidence" value="ECO:0007669"/>
    <property type="project" value="TreeGrafter"/>
</dbReference>
<evidence type="ECO:0000256" key="6">
    <source>
        <dbReference type="ARBA" id="ARBA00022962"/>
    </source>
</evidence>
<comment type="catalytic activity">
    <reaction evidence="8 9">
        <text>L-aspartate + L-glutamine + ATP + H2O = L-asparagine + L-glutamate + AMP + diphosphate + H(+)</text>
        <dbReference type="Rhea" id="RHEA:12228"/>
        <dbReference type="ChEBI" id="CHEBI:15377"/>
        <dbReference type="ChEBI" id="CHEBI:15378"/>
        <dbReference type="ChEBI" id="CHEBI:29985"/>
        <dbReference type="ChEBI" id="CHEBI:29991"/>
        <dbReference type="ChEBI" id="CHEBI:30616"/>
        <dbReference type="ChEBI" id="CHEBI:33019"/>
        <dbReference type="ChEBI" id="CHEBI:58048"/>
        <dbReference type="ChEBI" id="CHEBI:58359"/>
        <dbReference type="ChEBI" id="CHEBI:456215"/>
        <dbReference type="EC" id="6.3.5.4"/>
    </reaction>
</comment>